<dbReference type="CTD" id="393314"/>
<evidence type="ECO:0000256" key="7">
    <source>
        <dbReference type="ARBA" id="ARBA00022786"/>
    </source>
</evidence>
<dbReference type="SMART" id="SM00513">
    <property type="entry name" value="SAP"/>
    <property type="match status" value="1"/>
</dbReference>
<reference evidence="14" key="2">
    <citation type="submission" date="2025-08" db="UniProtKB">
        <authorList>
            <consortium name="Ensembl"/>
        </authorList>
    </citation>
    <scope>IDENTIFICATION</scope>
</reference>
<comment type="pathway">
    <text evidence="2">Protein modification; protein sumoylation.</text>
</comment>
<feature type="domain" description="PINIT" evidence="13">
    <location>
        <begin position="93"/>
        <end position="258"/>
    </location>
</feature>
<dbReference type="Gene3D" id="2.60.120.780">
    <property type="entry name" value="PINIT domain"/>
    <property type="match status" value="1"/>
</dbReference>
<reference evidence="14" key="3">
    <citation type="submission" date="2025-09" db="UniProtKB">
        <authorList>
            <consortium name="Ensembl"/>
        </authorList>
    </citation>
    <scope>IDENTIFICATION</scope>
</reference>
<dbReference type="InterPro" id="IPR004181">
    <property type="entry name" value="Znf_MIZ"/>
</dbReference>
<dbReference type="GO" id="GO:0061665">
    <property type="term" value="F:SUMO ligase activity"/>
    <property type="evidence" value="ECO:0007669"/>
    <property type="project" value="TreeGrafter"/>
</dbReference>
<keyword evidence="7" id="KW-0833">Ubl conjugation pathway</keyword>
<dbReference type="GO" id="GO:0003712">
    <property type="term" value="F:transcription coregulator activity"/>
    <property type="evidence" value="ECO:0007669"/>
    <property type="project" value="TreeGrafter"/>
</dbReference>
<evidence type="ECO:0000313" key="15">
    <source>
        <dbReference type="Proteomes" id="UP001501920"/>
    </source>
</evidence>
<dbReference type="Gene3D" id="3.30.40.10">
    <property type="entry name" value="Zinc/RING finger domain, C3HC4 (zinc finger)"/>
    <property type="match status" value="1"/>
</dbReference>
<evidence type="ECO:0000256" key="4">
    <source>
        <dbReference type="ARBA" id="ARBA00022679"/>
    </source>
</evidence>
<dbReference type="InterPro" id="IPR038654">
    <property type="entry name" value="PINIT_sf"/>
</dbReference>
<dbReference type="GeneID" id="108427152"/>
<keyword evidence="15" id="KW-1185">Reference proteome</keyword>
<dbReference type="Ensembl" id="ENSPNAT00000031342.2">
    <property type="protein sequence ID" value="ENSPNAP00000020626.1"/>
    <property type="gene ID" value="ENSPNAG00000027507.2"/>
</dbReference>
<keyword evidence="6 10" id="KW-0863">Zinc-finger</keyword>
<proteinExistence type="inferred from homology"/>
<dbReference type="AlphaFoldDB" id="A0A3B4DC22"/>
<dbReference type="PANTHER" id="PTHR10782">
    <property type="entry name" value="ZINC FINGER MIZ DOMAIN-CONTAINING PROTEIN"/>
    <property type="match status" value="1"/>
</dbReference>
<evidence type="ECO:0000259" key="11">
    <source>
        <dbReference type="PROSITE" id="PS50800"/>
    </source>
</evidence>
<evidence type="ECO:0000256" key="6">
    <source>
        <dbReference type="ARBA" id="ARBA00022771"/>
    </source>
</evidence>
<keyword evidence="4" id="KW-0808">Transferase</keyword>
<dbReference type="GO" id="GO:0016925">
    <property type="term" value="P:protein sumoylation"/>
    <property type="evidence" value="ECO:0007669"/>
    <property type="project" value="UniProtKB-UniPathway"/>
</dbReference>
<dbReference type="PANTHER" id="PTHR10782:SF9">
    <property type="entry name" value="E3 SUMO-PROTEIN LIGASE PIAS4"/>
    <property type="match status" value="1"/>
</dbReference>
<evidence type="ECO:0000256" key="9">
    <source>
        <dbReference type="ARBA" id="ARBA00023242"/>
    </source>
</evidence>
<evidence type="ECO:0000256" key="1">
    <source>
        <dbReference type="ARBA" id="ARBA00004123"/>
    </source>
</evidence>
<evidence type="ECO:0000259" key="12">
    <source>
        <dbReference type="PROSITE" id="PS51044"/>
    </source>
</evidence>
<evidence type="ECO:0000256" key="8">
    <source>
        <dbReference type="ARBA" id="ARBA00022833"/>
    </source>
</evidence>
<dbReference type="Pfam" id="PF02891">
    <property type="entry name" value="zf-MIZ"/>
    <property type="match status" value="1"/>
</dbReference>
<dbReference type="OrthoDB" id="10263264at2759"/>
<protein>
    <recommendedName>
        <fullName evidence="16">Protein inhibitor of activated STAT, 4b</fullName>
    </recommendedName>
</protein>
<evidence type="ECO:0008006" key="16">
    <source>
        <dbReference type="Google" id="ProtNLM"/>
    </source>
</evidence>
<dbReference type="STRING" id="42514.ENSPNAP00000020626"/>
<comment type="similarity">
    <text evidence="3">Belongs to the PIAS family.</text>
</comment>
<dbReference type="Pfam" id="PF02037">
    <property type="entry name" value="SAP"/>
    <property type="match status" value="1"/>
</dbReference>
<organism evidence="14 15">
    <name type="scientific">Pygocentrus nattereri</name>
    <name type="common">Red-bellied piranha</name>
    <dbReference type="NCBI Taxonomy" id="42514"/>
    <lineage>
        <taxon>Eukaryota</taxon>
        <taxon>Metazoa</taxon>
        <taxon>Chordata</taxon>
        <taxon>Craniata</taxon>
        <taxon>Vertebrata</taxon>
        <taxon>Euteleostomi</taxon>
        <taxon>Actinopterygii</taxon>
        <taxon>Neopterygii</taxon>
        <taxon>Teleostei</taxon>
        <taxon>Ostariophysi</taxon>
        <taxon>Characiformes</taxon>
        <taxon>Characoidei</taxon>
        <taxon>Pygocentrus</taxon>
    </lineage>
</organism>
<evidence type="ECO:0000256" key="10">
    <source>
        <dbReference type="PROSITE-ProRule" id="PRU00452"/>
    </source>
</evidence>
<dbReference type="SUPFAM" id="SSF68906">
    <property type="entry name" value="SAP domain"/>
    <property type="match status" value="1"/>
</dbReference>
<evidence type="ECO:0000256" key="3">
    <source>
        <dbReference type="ARBA" id="ARBA00005383"/>
    </source>
</evidence>
<feature type="domain" description="SP-RING-type" evidence="12">
    <location>
        <begin position="290"/>
        <end position="375"/>
    </location>
</feature>
<name>A0A3B4DC22_PYGNA</name>
<keyword evidence="5" id="KW-0479">Metal-binding</keyword>
<dbReference type="GO" id="GO:0008270">
    <property type="term" value="F:zinc ion binding"/>
    <property type="evidence" value="ECO:0007669"/>
    <property type="project" value="UniProtKB-KW"/>
</dbReference>
<dbReference type="PROSITE" id="PS50800">
    <property type="entry name" value="SAP"/>
    <property type="match status" value="1"/>
</dbReference>
<dbReference type="UniPathway" id="UPA00886"/>
<keyword evidence="9" id="KW-0539">Nucleus</keyword>
<dbReference type="InterPro" id="IPR013083">
    <property type="entry name" value="Znf_RING/FYVE/PHD"/>
</dbReference>
<dbReference type="Pfam" id="PF14324">
    <property type="entry name" value="PINIT"/>
    <property type="match status" value="1"/>
</dbReference>
<feature type="domain" description="SAP" evidence="11">
    <location>
        <begin position="14"/>
        <end position="48"/>
    </location>
</feature>
<dbReference type="GO" id="GO:0006357">
    <property type="term" value="P:regulation of transcription by RNA polymerase II"/>
    <property type="evidence" value="ECO:0007669"/>
    <property type="project" value="TreeGrafter"/>
</dbReference>
<dbReference type="InterPro" id="IPR023321">
    <property type="entry name" value="PINIT"/>
</dbReference>
<evidence type="ECO:0000259" key="13">
    <source>
        <dbReference type="PROSITE" id="PS51466"/>
    </source>
</evidence>
<dbReference type="Gene3D" id="1.10.720.30">
    <property type="entry name" value="SAP domain"/>
    <property type="match status" value="1"/>
</dbReference>
<dbReference type="PROSITE" id="PS51044">
    <property type="entry name" value="ZF_SP_RING"/>
    <property type="match status" value="1"/>
</dbReference>
<keyword evidence="8" id="KW-0862">Zinc</keyword>
<dbReference type="InterPro" id="IPR003034">
    <property type="entry name" value="SAP_dom"/>
</dbReference>
<evidence type="ECO:0000313" key="14">
    <source>
        <dbReference type="Ensembl" id="ENSPNAP00000020626.1"/>
    </source>
</evidence>
<dbReference type="InterPro" id="IPR036361">
    <property type="entry name" value="SAP_dom_sf"/>
</dbReference>
<reference evidence="14 15" key="1">
    <citation type="submission" date="2020-10" db="EMBL/GenBank/DDBJ databases">
        <title>Pygocentrus nattereri (red-bellied piranha) genome, fPygNat1, primary haplotype.</title>
        <authorList>
            <person name="Myers G."/>
            <person name="Meyer A."/>
            <person name="Karagic N."/>
            <person name="Pippel M."/>
            <person name="Winkler S."/>
            <person name="Tracey A."/>
            <person name="Wood J."/>
            <person name="Formenti G."/>
            <person name="Howe K."/>
            <person name="Fedrigo O."/>
            <person name="Jarvis E.D."/>
        </authorList>
    </citation>
    <scope>NUCLEOTIDE SEQUENCE [LARGE SCALE GENOMIC DNA]</scope>
</reference>
<dbReference type="GO" id="GO:0000785">
    <property type="term" value="C:chromatin"/>
    <property type="evidence" value="ECO:0007669"/>
    <property type="project" value="TreeGrafter"/>
</dbReference>
<dbReference type="PROSITE" id="PS51466">
    <property type="entry name" value="PINIT"/>
    <property type="match status" value="1"/>
</dbReference>
<evidence type="ECO:0000256" key="2">
    <source>
        <dbReference type="ARBA" id="ARBA00004718"/>
    </source>
</evidence>
<sequence>MVMSVELLEATHMVERLRVAELRSLLSSMGKNNKGLKKELLQRATELLQKECGPELLSAIRKLYEHRQSAIINTRRSQAFAVTPTSEVIAMPTADYLSEPNAVMDNLVPEVQMIKLPFYHTLETIVAPVPLVPSCGLKLQTSYITFCLTSSQWAQIKNSQELNSGHKSVQVVLRICYTESIGVEDDQYPPKIDVFVNGLYCLIQVRYSSLKDGLEPSRPCCPINLTPLLRKNSENSVSVTWGNYGKRYSAAVYLVRVFSSTELLEQLQNRAVASKEQCRLKICEKLCSDPENEIATTGLQVSLICPLAKTRMSVPCRAQPCAHLQCFDAEFYLQMNERKPSWTCPVCHKPAAFETLQIDSLLSSILQSTDDTMKEIEYLSNGSWRAVREERESSKTPDPALLNLNSHAVLLEDVVDLTQCSTDDDDDEW</sequence>
<dbReference type="RefSeq" id="XP_017552592.1">
    <property type="nucleotide sequence ID" value="XM_017697103.1"/>
</dbReference>
<dbReference type="GO" id="GO:0005634">
    <property type="term" value="C:nucleus"/>
    <property type="evidence" value="ECO:0007669"/>
    <property type="project" value="UniProtKB-SubCell"/>
</dbReference>
<evidence type="ECO:0000256" key="5">
    <source>
        <dbReference type="ARBA" id="ARBA00022723"/>
    </source>
</evidence>
<dbReference type="Proteomes" id="UP001501920">
    <property type="component" value="Chromosome 19"/>
</dbReference>
<comment type="subcellular location">
    <subcellularLocation>
        <location evidence="1">Nucleus</location>
    </subcellularLocation>
</comment>
<dbReference type="FunFam" id="2.60.120.780:FF:000001">
    <property type="entry name" value="E3 SUMO-protein ligase PIAS2 isoform X1"/>
    <property type="match status" value="1"/>
</dbReference>
<dbReference type="GeneTree" id="ENSGT01030000234539"/>
<dbReference type="OMA" id="HLECFDA"/>
<accession>A0A3B4DC22</accession>